<evidence type="ECO:0000259" key="2">
    <source>
        <dbReference type="SMART" id="SM00858"/>
    </source>
</evidence>
<keyword evidence="4" id="KW-1185">Reference proteome</keyword>
<organism evidence="3 4">
    <name type="scientific">Motilibacter deserti</name>
    <dbReference type="NCBI Taxonomy" id="2714956"/>
    <lineage>
        <taxon>Bacteria</taxon>
        <taxon>Bacillati</taxon>
        <taxon>Actinomycetota</taxon>
        <taxon>Actinomycetes</taxon>
        <taxon>Motilibacterales</taxon>
        <taxon>Motilibacteraceae</taxon>
        <taxon>Motilibacter</taxon>
    </lineage>
</organism>
<dbReference type="InterPro" id="IPR013974">
    <property type="entry name" value="SAF"/>
</dbReference>
<dbReference type="InterPro" id="IPR017592">
    <property type="entry name" value="Pilus_assmbl_Flp-typ_CpaB"/>
</dbReference>
<dbReference type="Pfam" id="PF08666">
    <property type="entry name" value="SAF"/>
    <property type="match status" value="1"/>
</dbReference>
<evidence type="ECO:0000313" key="3">
    <source>
        <dbReference type="EMBL" id="NHC14625.1"/>
    </source>
</evidence>
<feature type="chain" id="PRO_5046914704" evidence="1">
    <location>
        <begin position="37"/>
        <end position="222"/>
    </location>
</feature>
<dbReference type="CDD" id="cd11614">
    <property type="entry name" value="SAF_CpaB_FlgA_like"/>
    <property type="match status" value="1"/>
</dbReference>
<dbReference type="Pfam" id="PF16976">
    <property type="entry name" value="RcpC"/>
    <property type="match status" value="1"/>
</dbReference>
<comment type="caution">
    <text evidence="3">The sequence shown here is derived from an EMBL/GenBank/DDBJ whole genome shotgun (WGS) entry which is preliminary data.</text>
</comment>
<protein>
    <submittedName>
        <fullName evidence="3">Flp pilus assembly protein CpaB</fullName>
    </submittedName>
</protein>
<proteinExistence type="predicted"/>
<dbReference type="InterPro" id="IPR031571">
    <property type="entry name" value="RcpC_dom"/>
</dbReference>
<sequence length="222" mass="21946">MKSLLRRARRRLSWHRRPLAALCAAAATACALLALAPPAPPSATLLVAARDLPAGSVLGSSDTRTVQVPPTTVPAGALEAAAATGRELASPVRRGEPLTDVRVVGAAGLGRAAGPGRVAVPVRLADDATTALLQVGDRVDVVAAGTGPSGEAAQARTVAYSARVLALPDAPSAGAGLLPTDGGRAGLVVLAASPPESLALARAAVSGRLSVVLVGQEGTKIP</sequence>
<dbReference type="NCBIfam" id="TIGR03177">
    <property type="entry name" value="pilus_cpaB"/>
    <property type="match status" value="1"/>
</dbReference>
<dbReference type="Proteomes" id="UP000800981">
    <property type="component" value="Unassembled WGS sequence"/>
</dbReference>
<reference evidence="3 4" key="1">
    <citation type="submission" date="2020-03" db="EMBL/GenBank/DDBJ databases">
        <title>Two novel Motilibacter sp.</title>
        <authorList>
            <person name="Liu S."/>
        </authorList>
    </citation>
    <scope>NUCLEOTIDE SEQUENCE [LARGE SCALE GENOMIC DNA]</scope>
    <source>
        <strain evidence="3 4">E257</strain>
    </source>
</reference>
<evidence type="ECO:0000256" key="1">
    <source>
        <dbReference type="SAM" id="SignalP"/>
    </source>
</evidence>
<dbReference type="EMBL" id="JAANNP010000008">
    <property type="protein sequence ID" value="NHC14625.1"/>
    <property type="molecule type" value="Genomic_DNA"/>
</dbReference>
<dbReference type="SMART" id="SM00858">
    <property type="entry name" value="SAF"/>
    <property type="match status" value="1"/>
</dbReference>
<gene>
    <name evidence="3" type="primary">cpaB</name>
    <name evidence="3" type="ORF">G9H71_12630</name>
</gene>
<feature type="signal peptide" evidence="1">
    <location>
        <begin position="1"/>
        <end position="36"/>
    </location>
</feature>
<name>A0ABX0GY46_9ACTN</name>
<feature type="domain" description="SAF" evidence="2">
    <location>
        <begin position="43"/>
        <end position="104"/>
    </location>
</feature>
<accession>A0ABX0GY46</accession>
<keyword evidence="1" id="KW-0732">Signal</keyword>
<evidence type="ECO:0000313" key="4">
    <source>
        <dbReference type="Proteomes" id="UP000800981"/>
    </source>
</evidence>
<dbReference type="PROSITE" id="PS51257">
    <property type="entry name" value="PROKAR_LIPOPROTEIN"/>
    <property type="match status" value="1"/>
</dbReference>